<reference evidence="1 2" key="1">
    <citation type="submission" date="2023-07" db="EMBL/GenBank/DDBJ databases">
        <title>Genomic Encyclopedia of Type Strains, Phase IV (KMG-IV): sequencing the most valuable type-strain genomes for metagenomic binning, comparative biology and taxonomic classification.</title>
        <authorList>
            <person name="Goeker M."/>
        </authorList>
    </citation>
    <scope>NUCLEOTIDE SEQUENCE [LARGE SCALE GENOMIC DNA]</scope>
    <source>
        <strain evidence="1 2">DSM 15448</strain>
    </source>
</reference>
<dbReference type="Proteomes" id="UP001236723">
    <property type="component" value="Unassembled WGS sequence"/>
</dbReference>
<dbReference type="EMBL" id="JAUSUP010000027">
    <property type="protein sequence ID" value="MDQ0353088.1"/>
    <property type="molecule type" value="Genomic_DNA"/>
</dbReference>
<accession>A0ABU0DX98</accession>
<gene>
    <name evidence="1" type="ORF">J2R98_002950</name>
</gene>
<sequence>MAWIQKVDMTPYEKTEQSRKMGYQPIPCQT</sequence>
<comment type="caution">
    <text evidence="1">The sequence shown here is derived from an EMBL/GenBank/DDBJ whole genome shotgun (WGS) entry which is preliminary data.</text>
</comment>
<keyword evidence="2" id="KW-1185">Reference proteome</keyword>
<organism evidence="1 2">
    <name type="scientific">Alkalibacillus filiformis</name>
    <dbReference type="NCBI Taxonomy" id="200990"/>
    <lineage>
        <taxon>Bacteria</taxon>
        <taxon>Bacillati</taxon>
        <taxon>Bacillota</taxon>
        <taxon>Bacilli</taxon>
        <taxon>Bacillales</taxon>
        <taxon>Bacillaceae</taxon>
        <taxon>Alkalibacillus</taxon>
    </lineage>
</organism>
<evidence type="ECO:0000313" key="2">
    <source>
        <dbReference type="Proteomes" id="UP001236723"/>
    </source>
</evidence>
<protein>
    <submittedName>
        <fullName evidence="1">Uncharacterized protein</fullName>
    </submittedName>
</protein>
<proteinExistence type="predicted"/>
<evidence type="ECO:0000313" key="1">
    <source>
        <dbReference type="EMBL" id="MDQ0353088.1"/>
    </source>
</evidence>
<name>A0ABU0DX98_9BACI</name>